<evidence type="ECO:0000313" key="1">
    <source>
        <dbReference type="EMBL" id="MBA0694061.1"/>
    </source>
</evidence>
<dbReference type="AlphaFoldDB" id="A0A7J8Y399"/>
<name>A0A7J8Y399_GOSAI</name>
<reference evidence="1 2" key="1">
    <citation type="journal article" date="2019" name="Genome Biol. Evol.">
        <title>Insights into the evolution of the New World diploid cottons (Gossypium, subgenus Houzingenia) based on genome sequencing.</title>
        <authorList>
            <person name="Grover C.E."/>
            <person name="Arick M.A. 2nd"/>
            <person name="Thrash A."/>
            <person name="Conover J.L."/>
            <person name="Sanders W.S."/>
            <person name="Peterson D.G."/>
            <person name="Frelichowski J.E."/>
            <person name="Scheffler J.A."/>
            <person name="Scheffler B.E."/>
            <person name="Wendel J.F."/>
        </authorList>
    </citation>
    <scope>NUCLEOTIDE SEQUENCE [LARGE SCALE GENOMIC DNA]</scope>
    <source>
        <strain evidence="1">185</strain>
        <tissue evidence="1">Leaf</tissue>
    </source>
</reference>
<organism evidence="1 2">
    <name type="scientific">Gossypium aridum</name>
    <name type="common">American cotton</name>
    <name type="synonym">Erioxylum aridum</name>
    <dbReference type="NCBI Taxonomy" id="34290"/>
    <lineage>
        <taxon>Eukaryota</taxon>
        <taxon>Viridiplantae</taxon>
        <taxon>Streptophyta</taxon>
        <taxon>Embryophyta</taxon>
        <taxon>Tracheophyta</taxon>
        <taxon>Spermatophyta</taxon>
        <taxon>Magnoliopsida</taxon>
        <taxon>eudicotyledons</taxon>
        <taxon>Gunneridae</taxon>
        <taxon>Pentapetalae</taxon>
        <taxon>rosids</taxon>
        <taxon>malvids</taxon>
        <taxon>Malvales</taxon>
        <taxon>Malvaceae</taxon>
        <taxon>Malvoideae</taxon>
        <taxon>Gossypium</taxon>
    </lineage>
</organism>
<dbReference type="EMBL" id="JABFAA010000010">
    <property type="protein sequence ID" value="MBA0694061.1"/>
    <property type="molecule type" value="Genomic_DNA"/>
</dbReference>
<accession>A0A7J8Y399</accession>
<proteinExistence type="predicted"/>
<gene>
    <name evidence="1" type="ORF">Goari_004393</name>
</gene>
<evidence type="ECO:0000313" key="2">
    <source>
        <dbReference type="Proteomes" id="UP000593577"/>
    </source>
</evidence>
<keyword evidence="2" id="KW-1185">Reference proteome</keyword>
<sequence>MKVDCNTTLAKRGALQGLCQRRKDVATGNESRKKKETWKNKVSAISSRFDLLNEVVEEDFEE</sequence>
<comment type="caution">
    <text evidence="1">The sequence shown here is derived from an EMBL/GenBank/DDBJ whole genome shotgun (WGS) entry which is preliminary data.</text>
</comment>
<dbReference type="Proteomes" id="UP000593577">
    <property type="component" value="Unassembled WGS sequence"/>
</dbReference>
<protein>
    <submittedName>
        <fullName evidence="1">Uncharacterized protein</fullName>
    </submittedName>
</protein>